<gene>
    <name evidence="8" type="ORF">PPERSA_03863</name>
</gene>
<dbReference type="PANTHER" id="PTHR22808:SF1">
    <property type="entry name" value="RNA CYTOSINE-C(5)-METHYLTRANSFERASE NSUN2-RELATED"/>
    <property type="match status" value="1"/>
</dbReference>
<evidence type="ECO:0000313" key="9">
    <source>
        <dbReference type="Proteomes" id="UP000054937"/>
    </source>
</evidence>
<dbReference type="GO" id="GO:0001510">
    <property type="term" value="P:RNA methylation"/>
    <property type="evidence" value="ECO:0007669"/>
    <property type="project" value="InterPro"/>
</dbReference>
<dbReference type="EMBL" id="LDAU01000231">
    <property type="protein sequence ID" value="KRW98728.1"/>
    <property type="molecule type" value="Genomic_DNA"/>
</dbReference>
<dbReference type="InterPro" id="IPR029063">
    <property type="entry name" value="SAM-dependent_MTases_sf"/>
</dbReference>
<dbReference type="OrthoDB" id="6093671at2759"/>
<keyword evidence="9" id="KW-1185">Reference proteome</keyword>
<dbReference type="PANTHER" id="PTHR22808">
    <property type="entry name" value="NCL1 YEAST -RELATED NOL1/NOP2/FMU SUN DOMAIN-CONTAINING"/>
    <property type="match status" value="1"/>
</dbReference>
<keyword evidence="1 5" id="KW-0489">Methyltransferase</keyword>
<evidence type="ECO:0000256" key="6">
    <source>
        <dbReference type="SAM" id="MobiDB-lite"/>
    </source>
</evidence>
<evidence type="ECO:0000256" key="1">
    <source>
        <dbReference type="ARBA" id="ARBA00022603"/>
    </source>
</evidence>
<evidence type="ECO:0000313" key="8">
    <source>
        <dbReference type="EMBL" id="KRW98728.1"/>
    </source>
</evidence>
<evidence type="ECO:0000256" key="5">
    <source>
        <dbReference type="PROSITE-ProRule" id="PRU01023"/>
    </source>
</evidence>
<keyword evidence="4 5" id="KW-0694">RNA-binding</keyword>
<dbReference type="GO" id="GO:0003723">
    <property type="term" value="F:RNA binding"/>
    <property type="evidence" value="ECO:0007669"/>
    <property type="project" value="UniProtKB-UniRule"/>
</dbReference>
<feature type="binding site" evidence="5">
    <location>
        <position position="210"/>
    </location>
    <ligand>
        <name>S-adenosyl-L-methionine</name>
        <dbReference type="ChEBI" id="CHEBI:59789"/>
    </ligand>
</feature>
<dbReference type="AlphaFoldDB" id="A0A0V0Q8Z7"/>
<organism evidence="8 9">
    <name type="scientific">Pseudocohnilembus persalinus</name>
    <name type="common">Ciliate</name>
    <dbReference type="NCBI Taxonomy" id="266149"/>
    <lineage>
        <taxon>Eukaryota</taxon>
        <taxon>Sar</taxon>
        <taxon>Alveolata</taxon>
        <taxon>Ciliophora</taxon>
        <taxon>Intramacronucleata</taxon>
        <taxon>Oligohymenophorea</taxon>
        <taxon>Scuticociliatia</taxon>
        <taxon>Philasterida</taxon>
        <taxon>Pseudocohnilembidae</taxon>
        <taxon>Pseudocohnilembus</taxon>
    </lineage>
</organism>
<evidence type="ECO:0000256" key="2">
    <source>
        <dbReference type="ARBA" id="ARBA00022679"/>
    </source>
</evidence>
<feature type="region of interest" description="Disordered" evidence="6">
    <location>
        <begin position="1"/>
        <end position="35"/>
    </location>
</feature>
<keyword evidence="3 5" id="KW-0949">S-adenosyl-L-methionine</keyword>
<accession>A0A0V0Q8Z7</accession>
<dbReference type="InterPro" id="IPR049560">
    <property type="entry name" value="MeTrfase_RsmB-F_NOP2_cat"/>
</dbReference>
<dbReference type="SUPFAM" id="SSF53335">
    <property type="entry name" value="S-adenosyl-L-methionine-dependent methyltransferases"/>
    <property type="match status" value="1"/>
</dbReference>
<dbReference type="InterPro" id="IPR023267">
    <property type="entry name" value="RCMT"/>
</dbReference>
<evidence type="ECO:0000259" key="7">
    <source>
        <dbReference type="PROSITE" id="PS51686"/>
    </source>
</evidence>
<feature type="binding site" evidence="5">
    <location>
        <begin position="177"/>
        <end position="183"/>
    </location>
    <ligand>
        <name>S-adenosyl-L-methionine</name>
        <dbReference type="ChEBI" id="CHEBI:59789"/>
    </ligand>
</feature>
<sequence length="282" mass="32833">MEVESKQLNQNKQNSESQNKKQGKKPKKQDKSKEKKQLNIPIFKEYYKEILKQEFQNQEQFEHFWKFLQEKLPIAFRINNSLQNIGFFEQNFQKQYIKNVKNKFWDLQQLNWLKNVYIIYQNNPMGQDESLKPIQQKFFKEIEIANSAGLLSRQELVSMLPPLLLDPQPDDVVFDACSAPGSKTTQLLEIMHRKALKNNQDVNGAVISNEMNIDRAYVLSHQINRSGSNAQLVVNHLAQFIPSIKINNGKQILQCRQLNEPHNRITAAVCAMACSTIHLHPE</sequence>
<proteinExistence type="inferred from homology"/>
<dbReference type="InParanoid" id="A0A0V0Q8Z7"/>
<dbReference type="PROSITE" id="PS51686">
    <property type="entry name" value="SAM_MT_RSMB_NOP"/>
    <property type="match status" value="1"/>
</dbReference>
<protein>
    <recommendedName>
        <fullName evidence="7">SAM-dependent MTase RsmB/NOP-type domain-containing protein</fullName>
    </recommendedName>
</protein>
<dbReference type="GO" id="GO:0008173">
    <property type="term" value="F:RNA methyltransferase activity"/>
    <property type="evidence" value="ECO:0007669"/>
    <property type="project" value="InterPro"/>
</dbReference>
<dbReference type="Pfam" id="PF01189">
    <property type="entry name" value="Methyltr_RsmB-F"/>
    <property type="match status" value="1"/>
</dbReference>
<dbReference type="Gene3D" id="3.40.50.150">
    <property type="entry name" value="Vaccinia Virus protein VP39"/>
    <property type="match status" value="1"/>
</dbReference>
<dbReference type="OMA" id="CAMACST"/>
<dbReference type="Proteomes" id="UP000054937">
    <property type="component" value="Unassembled WGS sequence"/>
</dbReference>
<reference evidence="8 9" key="1">
    <citation type="journal article" date="2015" name="Sci. Rep.">
        <title>Genome of the facultative scuticociliatosis pathogen Pseudocohnilembus persalinus provides insight into its virulence through horizontal gene transfer.</title>
        <authorList>
            <person name="Xiong J."/>
            <person name="Wang G."/>
            <person name="Cheng J."/>
            <person name="Tian M."/>
            <person name="Pan X."/>
            <person name="Warren A."/>
            <person name="Jiang C."/>
            <person name="Yuan D."/>
            <person name="Miao W."/>
        </authorList>
    </citation>
    <scope>NUCLEOTIDE SEQUENCE [LARGE SCALE GENOMIC DNA]</scope>
    <source>
        <strain evidence="8">36N120E</strain>
    </source>
</reference>
<feature type="compositionally biased region" description="Low complexity" evidence="6">
    <location>
        <begin position="1"/>
        <end position="17"/>
    </location>
</feature>
<comment type="caution">
    <text evidence="8">The sequence shown here is derived from an EMBL/GenBank/DDBJ whole genome shotgun (WGS) entry which is preliminary data.</text>
</comment>
<comment type="caution">
    <text evidence="5">Lacks conserved residue(s) required for the propagation of feature annotation.</text>
</comment>
<dbReference type="InterPro" id="IPR001678">
    <property type="entry name" value="MeTrfase_RsmB-F_NOP2_dom"/>
</dbReference>
<evidence type="ECO:0000256" key="3">
    <source>
        <dbReference type="ARBA" id="ARBA00022691"/>
    </source>
</evidence>
<evidence type="ECO:0000256" key="4">
    <source>
        <dbReference type="ARBA" id="ARBA00022884"/>
    </source>
</evidence>
<keyword evidence="2 5" id="KW-0808">Transferase</keyword>
<name>A0A0V0Q8Z7_PSEPJ</name>
<feature type="domain" description="SAM-dependent MTase RsmB/NOP-type" evidence="7">
    <location>
        <begin position="64"/>
        <end position="282"/>
    </location>
</feature>
<comment type="similarity">
    <text evidence="5">Belongs to the class I-like SAM-binding methyltransferase superfamily. RsmB/NOP family.</text>
</comment>